<comment type="caution">
    <text evidence="1">The sequence shown here is derived from an EMBL/GenBank/DDBJ whole genome shotgun (WGS) entry which is preliminary data.</text>
</comment>
<gene>
    <name evidence="1" type="ORF">TNCV_3096731</name>
</gene>
<evidence type="ECO:0008006" key="3">
    <source>
        <dbReference type="Google" id="ProtNLM"/>
    </source>
</evidence>
<keyword evidence="2" id="KW-1185">Reference proteome</keyword>
<dbReference type="Proteomes" id="UP000887159">
    <property type="component" value="Unassembled WGS sequence"/>
</dbReference>
<protein>
    <recommendedName>
        <fullName evidence="3">Transposase</fullName>
    </recommendedName>
</protein>
<dbReference type="GO" id="GO:0003676">
    <property type="term" value="F:nucleic acid binding"/>
    <property type="evidence" value="ECO:0007669"/>
    <property type="project" value="InterPro"/>
</dbReference>
<dbReference type="AlphaFoldDB" id="A0A8X6SEI2"/>
<reference evidence="1" key="1">
    <citation type="submission" date="2020-08" db="EMBL/GenBank/DDBJ databases">
        <title>Multicomponent nature underlies the extraordinary mechanical properties of spider dragline silk.</title>
        <authorList>
            <person name="Kono N."/>
            <person name="Nakamura H."/>
            <person name="Mori M."/>
            <person name="Yoshida Y."/>
            <person name="Ohtoshi R."/>
            <person name="Malay A.D."/>
            <person name="Moran D.A.P."/>
            <person name="Tomita M."/>
            <person name="Numata K."/>
            <person name="Arakawa K."/>
        </authorList>
    </citation>
    <scope>NUCLEOTIDE SEQUENCE</scope>
</reference>
<accession>A0A8X6SEI2</accession>
<name>A0A8X6SEI2_TRICX</name>
<dbReference type="EMBL" id="BMAU01021310">
    <property type="protein sequence ID" value="GFY12119.1"/>
    <property type="molecule type" value="Genomic_DNA"/>
</dbReference>
<dbReference type="InterPro" id="IPR036397">
    <property type="entry name" value="RNaseH_sf"/>
</dbReference>
<sequence length="446" mass="50763">MNLPLTHKKASRPFPRSTKMAGHAFARFSLVAVFWIGAVIAAPLAAEERSCLEHSLPDKLMAHFNSCMEEATENTTKEAEILQCVLQAGGMVSESKFQVPEGEVEEGSFFEAVKECQPEEGEAMVETMVQCLLEKFLGVRTLSSLILLSSLLINLLMNLPTMAFMDLMSVERSLGSIQRTSYRCQNNSLSYQMTSSQVIYSQFGLAIHQNDHQARRRFVEWAQNETAIVPDFHKRILFSDEAHFWLNGYVNKQNCRIWSEANPQVYVETPLHPEKLTVWCALWAGGIIGPYFFKNDEGHNVTVNGDRYRAMITNFFIPELNNHDVQELWFQQDGATCHTARATIDLLKDTFGDRLISRFGPVNWPPRSCDLTPLDYFLWGYVKSLVYADKPQTVDHLEDNIRRVIADIRPQMLGKVIENWTTSEPAVAVLCQKSYLKCNATRLSFE</sequence>
<evidence type="ECO:0000313" key="1">
    <source>
        <dbReference type="EMBL" id="GFY12119.1"/>
    </source>
</evidence>
<dbReference type="Gene3D" id="3.30.420.10">
    <property type="entry name" value="Ribonuclease H-like superfamily/Ribonuclease H"/>
    <property type="match status" value="1"/>
</dbReference>
<proteinExistence type="predicted"/>
<evidence type="ECO:0000313" key="2">
    <source>
        <dbReference type="Proteomes" id="UP000887159"/>
    </source>
</evidence>
<organism evidence="1 2">
    <name type="scientific">Trichonephila clavipes</name>
    <name type="common">Golden silk orbweaver</name>
    <name type="synonym">Nephila clavipes</name>
    <dbReference type="NCBI Taxonomy" id="2585209"/>
    <lineage>
        <taxon>Eukaryota</taxon>
        <taxon>Metazoa</taxon>
        <taxon>Ecdysozoa</taxon>
        <taxon>Arthropoda</taxon>
        <taxon>Chelicerata</taxon>
        <taxon>Arachnida</taxon>
        <taxon>Araneae</taxon>
        <taxon>Araneomorphae</taxon>
        <taxon>Entelegynae</taxon>
        <taxon>Araneoidea</taxon>
        <taxon>Nephilidae</taxon>
        <taxon>Trichonephila</taxon>
    </lineage>
</organism>
<dbReference type="PANTHER" id="PTHR47326">
    <property type="entry name" value="TRANSPOSABLE ELEMENT TC3 TRANSPOSASE-LIKE PROTEIN"/>
    <property type="match status" value="1"/>
</dbReference>
<dbReference type="PANTHER" id="PTHR47326:SF1">
    <property type="entry name" value="HTH PSQ-TYPE DOMAIN-CONTAINING PROTEIN"/>
    <property type="match status" value="1"/>
</dbReference>